<sequence length="275" mass="31284">MTVTETMDKKHQEDLQRLRGFRLLDDDFLTKCFEGKPECIELVLRIVLDKPDLEVVDVRTQVFVENLLNRSVRLDVLATDSTGQKFNIEIQRADKGAGRKRARYNSSMMDANLLEKGEDFDELPETYVVFITENDVLGKGDPVYQIERCFIGTGEKFGDGSHILYVNGAYRDETPIGKLMHDFSCTDPSDMYYGVLAERARFFKESKEGIAVMCKAMEDMRKESLQEGIQEGRKEGMKDTALRMLADGTLSLEKIAEYSGLSLEEVKKLSEDKIA</sequence>
<dbReference type="AlphaFoldDB" id="A0A174BTA5"/>
<accession>A0A174BTA5</accession>
<gene>
    <name evidence="1" type="ORF">ERS852411_00852</name>
</gene>
<proteinExistence type="predicted"/>
<dbReference type="RefSeq" id="WP_334261419.1">
    <property type="nucleotide sequence ID" value="NZ_JADMVZ010000033.1"/>
</dbReference>
<dbReference type="Proteomes" id="UP000095746">
    <property type="component" value="Unassembled WGS sequence"/>
</dbReference>
<protein>
    <submittedName>
        <fullName evidence="1">PD-(D/E)XK nuclease family transposase</fullName>
    </submittedName>
</protein>
<dbReference type="PANTHER" id="PTHR41317:SF1">
    <property type="entry name" value="PD-(D_E)XK NUCLEASE FAMILY TRANSPOSASE"/>
    <property type="match status" value="1"/>
</dbReference>
<evidence type="ECO:0000313" key="1">
    <source>
        <dbReference type="EMBL" id="CUO02910.1"/>
    </source>
</evidence>
<name>A0A174BTA5_FLAPL</name>
<dbReference type="PANTHER" id="PTHR41317">
    <property type="entry name" value="PD-(D_E)XK NUCLEASE FAMILY TRANSPOSASE"/>
    <property type="match status" value="1"/>
</dbReference>
<dbReference type="InterPro" id="IPR010106">
    <property type="entry name" value="RpnA"/>
</dbReference>
<reference evidence="1 2" key="1">
    <citation type="submission" date="2015-09" db="EMBL/GenBank/DDBJ databases">
        <authorList>
            <consortium name="Pathogen Informatics"/>
        </authorList>
    </citation>
    <scope>NUCLEOTIDE SEQUENCE [LARGE SCALE GENOMIC DNA]</scope>
    <source>
        <strain evidence="1 2">2789STDY5608854</strain>
    </source>
</reference>
<organism evidence="1 2">
    <name type="scientific">Flavonifractor plautii</name>
    <name type="common">Fusobacterium plautii</name>
    <dbReference type="NCBI Taxonomy" id="292800"/>
    <lineage>
        <taxon>Bacteria</taxon>
        <taxon>Bacillati</taxon>
        <taxon>Bacillota</taxon>
        <taxon>Clostridia</taxon>
        <taxon>Eubacteriales</taxon>
        <taxon>Oscillospiraceae</taxon>
        <taxon>Flavonifractor</taxon>
    </lineage>
</organism>
<dbReference type="EMBL" id="CYZT01000036">
    <property type="protein sequence ID" value="CUO02910.1"/>
    <property type="molecule type" value="Genomic_DNA"/>
</dbReference>
<dbReference type="Pfam" id="PF12784">
    <property type="entry name" value="PDDEXK_2"/>
    <property type="match status" value="1"/>
</dbReference>
<dbReference type="NCBIfam" id="TIGR01784">
    <property type="entry name" value="T_den_put_tspse"/>
    <property type="match status" value="1"/>
</dbReference>
<evidence type="ECO:0000313" key="2">
    <source>
        <dbReference type="Proteomes" id="UP000095746"/>
    </source>
</evidence>